<gene>
    <name evidence="6" type="ORF">CP965_07275</name>
</gene>
<dbReference type="Pfam" id="PF00669">
    <property type="entry name" value="Flagellin_N"/>
    <property type="match status" value="1"/>
</dbReference>
<keyword evidence="7" id="KW-1185">Reference proteome</keyword>
<dbReference type="GO" id="GO:0005198">
    <property type="term" value="F:structural molecule activity"/>
    <property type="evidence" value="ECO:0007669"/>
    <property type="project" value="UniProtKB-UniRule"/>
</dbReference>
<dbReference type="EMBL" id="NXIE01000002">
    <property type="protein sequence ID" value="RXK13591.1"/>
    <property type="molecule type" value="Genomic_DNA"/>
</dbReference>
<dbReference type="PANTHER" id="PTHR42792:SF2">
    <property type="entry name" value="FLAGELLIN"/>
    <property type="match status" value="1"/>
</dbReference>
<dbReference type="Gene3D" id="1.20.1330.10">
    <property type="entry name" value="f41 fragment of flagellin, N-terminal domain"/>
    <property type="match status" value="2"/>
</dbReference>
<evidence type="ECO:0000256" key="3">
    <source>
        <dbReference type="RuleBase" id="RU362073"/>
    </source>
</evidence>
<dbReference type="PRINTS" id="PR00207">
    <property type="entry name" value="FLAGELLIN"/>
</dbReference>
<keyword evidence="6" id="KW-0969">Cilium</keyword>
<proteinExistence type="inferred from homology"/>
<comment type="caution">
    <text evidence="6">The sequence shown here is derived from an EMBL/GenBank/DDBJ whole genome shotgun (WGS) entry which is preliminary data.</text>
</comment>
<dbReference type="InterPro" id="IPR001029">
    <property type="entry name" value="Flagellin_N"/>
</dbReference>
<sequence>MRINTNISSISAQESATNTNNNIKSSLEKLSSGLKINKASDDASGLAIADKLRTQATSINQGIDNGNSAVSLLQIADKSMAEQSNILDTIKAKLIQANTSTTSYDGREAIRKDIGKLLEQLDNIAEQTNYNGNTLLQSNDSTNGSESLNFQIGEGYQDIISSESIKSNTIGLGGGSEKVVQTSGASNQNNIIADGSAMIISTNKGADWAGGTDGDGKIDSSDIADITITGQTTGTTPTNTGIGVVNISADQIDKIAAGDGSDLEVQFDDKTTQLIRDKINEAESGGGFESADITYDKDKNTFTIIDGGAFSMKDLGKIGSMQVDAGTAEELNITGEVRNLAIHNTEDIKLNGDASSTATTNNQLKVTTTDAAASGALIGGQALASLGNLSTGELTAEKAAQFQGVVDSAISSLNSYRADIGSTQNQVESAVRNLMTQSTNVQAAESIIRDVDYAKESANFNKQNIISQAGSYAISQANATQQNVLRLLQ</sequence>
<comment type="subcellular location">
    <subcellularLocation>
        <location evidence="3">Secreted</location>
    </subcellularLocation>
    <subcellularLocation>
        <location evidence="3">Bacterial flagellum</location>
    </subcellularLocation>
</comment>
<name>A0A4Q1AWY2_9BACT</name>
<dbReference type="AlphaFoldDB" id="A0A4Q1AWY2"/>
<evidence type="ECO:0000259" key="4">
    <source>
        <dbReference type="Pfam" id="PF00669"/>
    </source>
</evidence>
<organism evidence="6 7">
    <name type="scientific">Halarcobacter mediterraneus</name>
    <dbReference type="NCBI Taxonomy" id="2023153"/>
    <lineage>
        <taxon>Bacteria</taxon>
        <taxon>Pseudomonadati</taxon>
        <taxon>Campylobacterota</taxon>
        <taxon>Epsilonproteobacteria</taxon>
        <taxon>Campylobacterales</taxon>
        <taxon>Arcobacteraceae</taxon>
        <taxon>Halarcobacter</taxon>
    </lineage>
</organism>
<keyword evidence="3" id="KW-0964">Secreted</keyword>
<keyword evidence="2 3" id="KW-0975">Bacterial flagellum</keyword>
<dbReference type="OrthoDB" id="9796789at2"/>
<evidence type="ECO:0000313" key="6">
    <source>
        <dbReference type="EMBL" id="RXK13591.1"/>
    </source>
</evidence>
<protein>
    <recommendedName>
        <fullName evidence="3">Flagellin</fullName>
    </recommendedName>
</protein>
<accession>A0A4Q1AWY2</accession>
<dbReference type="SUPFAM" id="SSF64518">
    <property type="entry name" value="Phase 1 flagellin"/>
    <property type="match status" value="1"/>
</dbReference>
<dbReference type="PANTHER" id="PTHR42792">
    <property type="entry name" value="FLAGELLIN"/>
    <property type="match status" value="1"/>
</dbReference>
<comment type="similarity">
    <text evidence="1 3">Belongs to the bacterial flagellin family.</text>
</comment>
<evidence type="ECO:0000259" key="5">
    <source>
        <dbReference type="Pfam" id="PF00700"/>
    </source>
</evidence>
<feature type="domain" description="Flagellin N-terminal" evidence="4">
    <location>
        <begin position="3"/>
        <end position="139"/>
    </location>
</feature>
<dbReference type="GO" id="GO:0005576">
    <property type="term" value="C:extracellular region"/>
    <property type="evidence" value="ECO:0007669"/>
    <property type="project" value="UniProtKB-SubCell"/>
</dbReference>
<dbReference type="PROSITE" id="PS50890">
    <property type="entry name" value="PUA"/>
    <property type="match status" value="1"/>
</dbReference>
<dbReference type="Pfam" id="PF00700">
    <property type="entry name" value="Flagellin_C"/>
    <property type="match status" value="1"/>
</dbReference>
<dbReference type="Proteomes" id="UP000289718">
    <property type="component" value="Unassembled WGS sequence"/>
</dbReference>
<feature type="domain" description="Flagellin C-terminal" evidence="5">
    <location>
        <begin position="405"/>
        <end position="488"/>
    </location>
</feature>
<evidence type="ECO:0000313" key="7">
    <source>
        <dbReference type="Proteomes" id="UP000289718"/>
    </source>
</evidence>
<dbReference type="InterPro" id="IPR046358">
    <property type="entry name" value="Flagellin_C"/>
</dbReference>
<dbReference type="InterPro" id="IPR001492">
    <property type="entry name" value="Flagellin"/>
</dbReference>
<reference evidence="6 7" key="1">
    <citation type="submission" date="2017-09" db="EMBL/GenBank/DDBJ databases">
        <title>Genomics of the genus Arcobacter.</title>
        <authorList>
            <person name="Perez-Cataluna A."/>
            <person name="Figueras M.J."/>
            <person name="Salas-Masso N."/>
        </authorList>
    </citation>
    <scope>NUCLEOTIDE SEQUENCE [LARGE SCALE GENOMIC DNA]</scope>
    <source>
        <strain evidence="6 7">F156-34</strain>
    </source>
</reference>
<comment type="function">
    <text evidence="3">Flagellin is the subunit protein which polymerizes to form the filaments of bacterial flagella.</text>
</comment>
<keyword evidence="6" id="KW-0966">Cell projection</keyword>
<dbReference type="RefSeq" id="WP_129061414.1">
    <property type="nucleotide sequence ID" value="NZ_NXIE01000002.1"/>
</dbReference>
<keyword evidence="6" id="KW-0282">Flagellum</keyword>
<dbReference type="GO" id="GO:0009288">
    <property type="term" value="C:bacterial-type flagellum"/>
    <property type="evidence" value="ECO:0007669"/>
    <property type="project" value="UniProtKB-SubCell"/>
</dbReference>
<evidence type="ECO:0000256" key="2">
    <source>
        <dbReference type="ARBA" id="ARBA00023143"/>
    </source>
</evidence>
<evidence type="ECO:0000256" key="1">
    <source>
        <dbReference type="ARBA" id="ARBA00005709"/>
    </source>
</evidence>